<comment type="similarity">
    <text evidence="2">Belongs to the enoyl-CoA hydratase/isomerase family.</text>
</comment>
<dbReference type="InterPro" id="IPR014748">
    <property type="entry name" value="Enoyl-CoA_hydra_C"/>
</dbReference>
<evidence type="ECO:0000256" key="5">
    <source>
        <dbReference type="ARBA" id="ARBA00023235"/>
    </source>
</evidence>
<keyword evidence="5" id="KW-0413">Isomerase</keyword>
<evidence type="ECO:0000256" key="4">
    <source>
        <dbReference type="ARBA" id="ARBA00023098"/>
    </source>
</evidence>
<dbReference type="InterPro" id="IPR001753">
    <property type="entry name" value="Enoyl-CoA_hydra/iso"/>
</dbReference>
<proteinExistence type="inferred from homology"/>
<dbReference type="Proteomes" id="UP000186303">
    <property type="component" value="Chromosome 4"/>
</dbReference>
<dbReference type="UniPathway" id="UPA00659"/>
<dbReference type="SUPFAM" id="SSF52096">
    <property type="entry name" value="ClpP/crotonase"/>
    <property type="match status" value="1"/>
</dbReference>
<dbReference type="InterPro" id="IPR045002">
    <property type="entry name" value="Ech1-like"/>
</dbReference>
<evidence type="ECO:0000256" key="3">
    <source>
        <dbReference type="ARBA" id="ARBA00022832"/>
    </source>
</evidence>
<dbReference type="GO" id="GO:0051750">
    <property type="term" value="F:delta(3,5)-delta(2,4)-dienoyl-CoA isomerase activity"/>
    <property type="evidence" value="ECO:0007669"/>
    <property type="project" value="TreeGrafter"/>
</dbReference>
<evidence type="ECO:0000256" key="1">
    <source>
        <dbReference type="ARBA" id="ARBA00005005"/>
    </source>
</evidence>
<dbReference type="PANTHER" id="PTHR43149:SF1">
    <property type="entry name" value="DELTA(3,5)-DELTA(2,4)-DIENOYL-COA ISOMERASE, MITOCHONDRIAL"/>
    <property type="match status" value="1"/>
</dbReference>
<name>A0A1M8A6Z6_MALS4</name>
<evidence type="ECO:0000313" key="6">
    <source>
        <dbReference type="EMBL" id="SHO78260.1"/>
    </source>
</evidence>
<protein>
    <submittedName>
        <fullName evidence="6">Uncharacterized protein</fullName>
    </submittedName>
</protein>
<dbReference type="Gene3D" id="3.90.226.10">
    <property type="entry name" value="2-enoyl-CoA Hydratase, Chain A, domain 1"/>
    <property type="match status" value="1"/>
</dbReference>
<dbReference type="VEuPathDB" id="FungiDB:MSYG_2602"/>
<sequence length="280" mass="30914">MKFMLYQGLKPQYFRLQWLVDHVLGVSFNRPPVNAFHVPMWTEMHRIFSHLRGDGDVRAVVLYGEGKCFTGGLDLRDPVLMEANEKGTDVARRAFLFRELIERFQAAITSVEKCERPVIAVSHSHCIGLAIDILSTTDIRYTVQDARFSIREAAVGLAADIGTLQRFPKVVGNDSLARELALTARDFSADEAREVGFVSRVFPTFDAALQGAVATAQRIASLSPVAVVGTKMALVHGRDHSVEEGLRFMQYLNAALLQSDDLPEAMGAAMSKSTPSFAKL</sequence>
<dbReference type="EMBL" id="LT671824">
    <property type="protein sequence ID" value="SHO78260.1"/>
    <property type="molecule type" value="Genomic_DNA"/>
</dbReference>
<dbReference type="InterPro" id="IPR029045">
    <property type="entry name" value="ClpP/crotonase-like_dom_sf"/>
</dbReference>
<dbReference type="AlphaFoldDB" id="A0A1M8A6Z6"/>
<dbReference type="GO" id="GO:0006635">
    <property type="term" value="P:fatty acid beta-oxidation"/>
    <property type="evidence" value="ECO:0007669"/>
    <property type="project" value="UniProtKB-UniPathway"/>
</dbReference>
<keyword evidence="3" id="KW-0276">Fatty acid metabolism</keyword>
<comment type="pathway">
    <text evidence="1">Lipid metabolism; fatty acid beta-oxidation.</text>
</comment>
<gene>
    <name evidence="6" type="ORF">MSYG_2602</name>
</gene>
<dbReference type="OrthoDB" id="14970at2759"/>
<keyword evidence="4" id="KW-0443">Lipid metabolism</keyword>
<evidence type="ECO:0000313" key="7">
    <source>
        <dbReference type="Proteomes" id="UP000186303"/>
    </source>
</evidence>
<dbReference type="Pfam" id="PF00378">
    <property type="entry name" value="ECH_1"/>
    <property type="match status" value="1"/>
</dbReference>
<dbReference type="PANTHER" id="PTHR43149">
    <property type="entry name" value="ENOYL-COA HYDRATASE"/>
    <property type="match status" value="1"/>
</dbReference>
<dbReference type="OMA" id="QYVAHVE"/>
<dbReference type="FunFam" id="1.10.12.10:FF:000004">
    <property type="entry name" value="Delta3,5-delta2,4-dienoyl-CoA isomerase"/>
    <property type="match status" value="1"/>
</dbReference>
<keyword evidence="7" id="KW-1185">Reference proteome</keyword>
<evidence type="ECO:0000256" key="2">
    <source>
        <dbReference type="ARBA" id="ARBA00005254"/>
    </source>
</evidence>
<reference evidence="7" key="1">
    <citation type="journal article" date="2017" name="Nucleic Acids Res.">
        <title>Proteogenomics produces comprehensive and highly accurate protein-coding gene annotation in a complete genome assembly of Malassezia sympodialis.</title>
        <authorList>
            <person name="Zhu Y."/>
            <person name="Engstroem P.G."/>
            <person name="Tellgren-Roth C."/>
            <person name="Baudo C.D."/>
            <person name="Kennell J.C."/>
            <person name="Sun S."/>
            <person name="Billmyre R.B."/>
            <person name="Schroeder M.S."/>
            <person name="Andersson A."/>
            <person name="Holm T."/>
            <person name="Sigurgeirsson B."/>
            <person name="Wu G."/>
            <person name="Sankaranarayanan S.R."/>
            <person name="Siddharthan R."/>
            <person name="Sanyal K."/>
            <person name="Lundeberg J."/>
            <person name="Nystedt B."/>
            <person name="Boekhout T."/>
            <person name="Dawson T.L. Jr."/>
            <person name="Heitman J."/>
            <person name="Scheynius A."/>
            <person name="Lehtioe J."/>
        </authorList>
    </citation>
    <scope>NUCLEOTIDE SEQUENCE [LARGE SCALE GENOMIC DNA]</scope>
    <source>
        <strain evidence="7">ATCC 42132</strain>
    </source>
</reference>
<organism evidence="6 7">
    <name type="scientific">Malassezia sympodialis (strain ATCC 42132)</name>
    <name type="common">Atopic eczema-associated yeast</name>
    <dbReference type="NCBI Taxonomy" id="1230383"/>
    <lineage>
        <taxon>Eukaryota</taxon>
        <taxon>Fungi</taxon>
        <taxon>Dikarya</taxon>
        <taxon>Basidiomycota</taxon>
        <taxon>Ustilaginomycotina</taxon>
        <taxon>Malasseziomycetes</taxon>
        <taxon>Malasseziales</taxon>
        <taxon>Malasseziaceae</taxon>
        <taxon>Malassezia</taxon>
    </lineage>
</organism>
<dbReference type="STRING" id="1230383.A0A1M8A6Z6"/>
<accession>A0A1M8A6Z6</accession>
<dbReference type="GO" id="GO:0005739">
    <property type="term" value="C:mitochondrion"/>
    <property type="evidence" value="ECO:0007669"/>
    <property type="project" value="TreeGrafter"/>
</dbReference>
<dbReference type="Gene3D" id="1.10.12.10">
    <property type="entry name" value="Lyase 2-enoyl-coa Hydratase, Chain A, domain 2"/>
    <property type="match status" value="1"/>
</dbReference>
<dbReference type="CDD" id="cd06558">
    <property type="entry name" value="crotonase-like"/>
    <property type="match status" value="1"/>
</dbReference>